<evidence type="ECO:0000259" key="1">
    <source>
        <dbReference type="Pfam" id="PF13529"/>
    </source>
</evidence>
<comment type="caution">
    <text evidence="2">The sequence shown here is derived from an EMBL/GenBank/DDBJ whole genome shotgun (WGS) entry which is preliminary data.</text>
</comment>
<keyword evidence="3" id="KW-1185">Reference proteome</keyword>
<dbReference type="PANTHER" id="PTHR37806">
    <property type="entry name" value="LMO0724 PROTEIN"/>
    <property type="match status" value="1"/>
</dbReference>
<dbReference type="STRING" id="1121865.OMW_01061"/>
<evidence type="ECO:0000313" key="2">
    <source>
        <dbReference type="EMBL" id="EOW80504.1"/>
    </source>
</evidence>
<evidence type="ECO:0000313" key="3">
    <source>
        <dbReference type="Proteomes" id="UP000014113"/>
    </source>
</evidence>
<dbReference type="RefSeq" id="WP_016183203.1">
    <property type="nucleotide sequence ID" value="NZ_JXKI01000001.1"/>
</dbReference>
<dbReference type="PANTHER" id="PTHR37806:SF1">
    <property type="entry name" value="PEPTIDASE C39-LIKE DOMAIN-CONTAINING PROTEIN"/>
    <property type="match status" value="1"/>
</dbReference>
<gene>
    <name evidence="2" type="ORF">I568_01681</name>
</gene>
<organism evidence="2 3">
    <name type="scientific">Enterococcus columbae DSM 7374 = ATCC 51263</name>
    <dbReference type="NCBI Taxonomy" id="1121865"/>
    <lineage>
        <taxon>Bacteria</taxon>
        <taxon>Bacillati</taxon>
        <taxon>Bacillota</taxon>
        <taxon>Bacilli</taxon>
        <taxon>Lactobacillales</taxon>
        <taxon>Enterococcaceae</taxon>
        <taxon>Enterococcus</taxon>
    </lineage>
</organism>
<accession>S0KBA5</accession>
<reference evidence="2 3" key="1">
    <citation type="submission" date="2013-03" db="EMBL/GenBank/DDBJ databases">
        <title>The Genome Sequence of Enterococcus columbae ATCC_51263 (PacBio/Illumina hybrid assembly).</title>
        <authorList>
            <consortium name="The Broad Institute Genomics Platform"/>
            <consortium name="The Broad Institute Genome Sequencing Center for Infectious Disease"/>
            <person name="Earl A."/>
            <person name="Russ C."/>
            <person name="Gilmore M."/>
            <person name="Surin D."/>
            <person name="Walker B."/>
            <person name="Young S."/>
            <person name="Zeng Q."/>
            <person name="Gargeya S."/>
            <person name="Fitzgerald M."/>
            <person name="Haas B."/>
            <person name="Abouelleil A."/>
            <person name="Allen A.W."/>
            <person name="Alvarado L."/>
            <person name="Arachchi H.M."/>
            <person name="Berlin A.M."/>
            <person name="Chapman S.B."/>
            <person name="Gainer-Dewar J."/>
            <person name="Goldberg J."/>
            <person name="Griggs A."/>
            <person name="Gujja S."/>
            <person name="Hansen M."/>
            <person name="Howarth C."/>
            <person name="Imamovic A."/>
            <person name="Ireland A."/>
            <person name="Larimer J."/>
            <person name="McCowan C."/>
            <person name="Murphy C."/>
            <person name="Pearson M."/>
            <person name="Poon T.W."/>
            <person name="Priest M."/>
            <person name="Roberts A."/>
            <person name="Saif S."/>
            <person name="Shea T."/>
            <person name="Sisk P."/>
            <person name="Sykes S."/>
            <person name="Wortman J."/>
            <person name="Nusbaum C."/>
            <person name="Birren B."/>
        </authorList>
    </citation>
    <scope>NUCLEOTIDE SEQUENCE [LARGE SCALE GENOMIC DNA]</scope>
    <source>
        <strain evidence="2 3">ATCC 51263</strain>
    </source>
</reference>
<dbReference type="Gene3D" id="3.90.70.10">
    <property type="entry name" value="Cysteine proteinases"/>
    <property type="match status" value="1"/>
</dbReference>
<dbReference type="InterPro" id="IPR039564">
    <property type="entry name" value="Peptidase_C39-like"/>
</dbReference>
<protein>
    <recommendedName>
        <fullName evidence="1">Peptidase C39-like domain-containing protein</fullName>
    </recommendedName>
</protein>
<feature type="domain" description="Peptidase C39-like" evidence="1">
    <location>
        <begin position="65"/>
        <end position="156"/>
    </location>
</feature>
<dbReference type="EMBL" id="ASWJ01000008">
    <property type="protein sequence ID" value="EOW80504.1"/>
    <property type="molecule type" value="Genomic_DNA"/>
</dbReference>
<dbReference type="PATRIC" id="fig|1121865.3.peg.1031"/>
<name>S0KBA5_9ENTE</name>
<dbReference type="AlphaFoldDB" id="S0KBA5"/>
<dbReference type="Proteomes" id="UP000014113">
    <property type="component" value="Unassembled WGS sequence"/>
</dbReference>
<proteinExistence type="predicted"/>
<sequence length="171" mass="19548">MKKSKIGKILFLSLFCTFLFFISKQIVVNPDLFFENLSRLLVDTMAKVEGNLPWPFSNGVKVQMDVPLENQFEKPSLQNGCEITALSMLLQYYGHNVNKNQLANQLYYVPLKVDNTHYDDPNEGFVGNIKEINQAMCVWFSPIKAVAGQVVGNSYIVHNEYLSFKQLKKTD</sequence>
<dbReference type="Pfam" id="PF13529">
    <property type="entry name" value="Peptidase_C39_2"/>
    <property type="match status" value="1"/>
</dbReference>
<dbReference type="eggNOG" id="COG4990">
    <property type="taxonomic scope" value="Bacteria"/>
</dbReference>
<dbReference type="OrthoDB" id="1164310at2"/>